<gene>
    <name evidence="2" type="ORF">B7P43_G09051</name>
</gene>
<name>A0A2J7PHM8_9NEOP</name>
<dbReference type="Proteomes" id="UP000235965">
    <property type="component" value="Unassembled WGS sequence"/>
</dbReference>
<protein>
    <recommendedName>
        <fullName evidence="4">Mariner Mos1 transposase</fullName>
    </recommendedName>
</protein>
<evidence type="ECO:0000256" key="1">
    <source>
        <dbReference type="SAM" id="MobiDB-lite"/>
    </source>
</evidence>
<dbReference type="GO" id="GO:0003676">
    <property type="term" value="F:nucleic acid binding"/>
    <property type="evidence" value="ECO:0007669"/>
    <property type="project" value="InterPro"/>
</dbReference>
<comment type="caution">
    <text evidence="2">The sequence shown here is derived from an EMBL/GenBank/DDBJ whole genome shotgun (WGS) entry which is preliminary data.</text>
</comment>
<evidence type="ECO:0000313" key="3">
    <source>
        <dbReference type="Proteomes" id="UP000235965"/>
    </source>
</evidence>
<feature type="compositionally biased region" description="Polar residues" evidence="1">
    <location>
        <begin position="94"/>
        <end position="103"/>
    </location>
</feature>
<dbReference type="EMBL" id="NEVH01025134">
    <property type="protein sequence ID" value="PNF15847.1"/>
    <property type="molecule type" value="Genomic_DNA"/>
</dbReference>
<accession>A0A2J7PHM8</accession>
<sequence length="103" mass="11743">MHLGSVWFQEDGATAHTAQASMTVLSGDEKHARVEHCKDMLRSAQSDIRFIKSIVTGDQTWCFQYEPLTKRHSAAYAKESSKDTGDRFLRFQRNHSQGISARR</sequence>
<evidence type="ECO:0000313" key="2">
    <source>
        <dbReference type="EMBL" id="PNF15847.1"/>
    </source>
</evidence>
<keyword evidence="3" id="KW-1185">Reference proteome</keyword>
<dbReference type="InterPro" id="IPR036397">
    <property type="entry name" value="RNaseH_sf"/>
</dbReference>
<feature type="region of interest" description="Disordered" evidence="1">
    <location>
        <begin position="76"/>
        <end position="103"/>
    </location>
</feature>
<dbReference type="InParanoid" id="A0A2J7PHM8"/>
<reference evidence="2 3" key="1">
    <citation type="submission" date="2017-12" db="EMBL/GenBank/DDBJ databases">
        <title>Hemimetabolous genomes reveal molecular basis of termite eusociality.</title>
        <authorList>
            <person name="Harrison M.C."/>
            <person name="Jongepier E."/>
            <person name="Robertson H.M."/>
            <person name="Arning N."/>
            <person name="Bitard-Feildel T."/>
            <person name="Chao H."/>
            <person name="Childers C.P."/>
            <person name="Dinh H."/>
            <person name="Doddapaneni H."/>
            <person name="Dugan S."/>
            <person name="Gowin J."/>
            <person name="Greiner C."/>
            <person name="Han Y."/>
            <person name="Hu H."/>
            <person name="Hughes D.S.T."/>
            <person name="Huylmans A.-K."/>
            <person name="Kemena C."/>
            <person name="Kremer L.P.M."/>
            <person name="Lee S.L."/>
            <person name="Lopez-Ezquerra A."/>
            <person name="Mallet L."/>
            <person name="Monroy-Kuhn J.M."/>
            <person name="Moser A."/>
            <person name="Murali S.C."/>
            <person name="Muzny D.M."/>
            <person name="Otani S."/>
            <person name="Piulachs M.-D."/>
            <person name="Poelchau M."/>
            <person name="Qu J."/>
            <person name="Schaub F."/>
            <person name="Wada-Katsumata A."/>
            <person name="Worley K.C."/>
            <person name="Xie Q."/>
            <person name="Ylla G."/>
            <person name="Poulsen M."/>
            <person name="Gibbs R.A."/>
            <person name="Schal C."/>
            <person name="Richards S."/>
            <person name="Belles X."/>
            <person name="Korb J."/>
            <person name="Bornberg-Bauer E."/>
        </authorList>
    </citation>
    <scope>NUCLEOTIDE SEQUENCE [LARGE SCALE GENOMIC DNA]</scope>
    <source>
        <tissue evidence="2">Whole body</tissue>
    </source>
</reference>
<dbReference type="Gene3D" id="3.30.420.10">
    <property type="entry name" value="Ribonuclease H-like superfamily/Ribonuclease H"/>
    <property type="match status" value="1"/>
</dbReference>
<evidence type="ECO:0008006" key="4">
    <source>
        <dbReference type="Google" id="ProtNLM"/>
    </source>
</evidence>
<dbReference type="AlphaFoldDB" id="A0A2J7PHM8"/>
<feature type="compositionally biased region" description="Basic and acidic residues" evidence="1">
    <location>
        <begin position="79"/>
        <end position="89"/>
    </location>
</feature>
<organism evidence="2 3">
    <name type="scientific">Cryptotermes secundus</name>
    <dbReference type="NCBI Taxonomy" id="105785"/>
    <lineage>
        <taxon>Eukaryota</taxon>
        <taxon>Metazoa</taxon>
        <taxon>Ecdysozoa</taxon>
        <taxon>Arthropoda</taxon>
        <taxon>Hexapoda</taxon>
        <taxon>Insecta</taxon>
        <taxon>Pterygota</taxon>
        <taxon>Neoptera</taxon>
        <taxon>Polyneoptera</taxon>
        <taxon>Dictyoptera</taxon>
        <taxon>Blattodea</taxon>
        <taxon>Blattoidea</taxon>
        <taxon>Termitoidae</taxon>
        <taxon>Kalotermitidae</taxon>
        <taxon>Cryptotermitinae</taxon>
        <taxon>Cryptotermes</taxon>
    </lineage>
</organism>
<proteinExistence type="predicted"/>